<dbReference type="InterPro" id="IPR032675">
    <property type="entry name" value="LRR_dom_sf"/>
</dbReference>
<dbReference type="SMART" id="SM00368">
    <property type="entry name" value="LRR_RI"/>
    <property type="match status" value="3"/>
</dbReference>
<evidence type="ECO:0000313" key="1">
    <source>
        <dbReference type="EMBL" id="CAF4937966.1"/>
    </source>
</evidence>
<dbReference type="EMBL" id="CAJOBR010021326">
    <property type="protein sequence ID" value="CAF4937966.1"/>
    <property type="molecule type" value="Genomic_DNA"/>
</dbReference>
<protein>
    <submittedName>
        <fullName evidence="1">Uncharacterized protein</fullName>
    </submittedName>
</protein>
<proteinExistence type="predicted"/>
<dbReference type="Proteomes" id="UP000663848">
    <property type="component" value="Unassembled WGS sequence"/>
</dbReference>
<dbReference type="AlphaFoldDB" id="A0A821X4V5"/>
<name>A0A821X4V5_9BILA</name>
<reference evidence="1" key="1">
    <citation type="submission" date="2021-02" db="EMBL/GenBank/DDBJ databases">
        <authorList>
            <person name="Nowell W R."/>
        </authorList>
    </citation>
    <scope>NUCLEOTIDE SEQUENCE</scope>
</reference>
<gene>
    <name evidence="1" type="ORF">QYT958_LOCUS32520</name>
</gene>
<organism evidence="1 2">
    <name type="scientific">Rotaria socialis</name>
    <dbReference type="NCBI Taxonomy" id="392032"/>
    <lineage>
        <taxon>Eukaryota</taxon>
        <taxon>Metazoa</taxon>
        <taxon>Spiralia</taxon>
        <taxon>Gnathifera</taxon>
        <taxon>Rotifera</taxon>
        <taxon>Eurotatoria</taxon>
        <taxon>Bdelloidea</taxon>
        <taxon>Philodinida</taxon>
        <taxon>Philodinidae</taxon>
        <taxon>Rotaria</taxon>
    </lineage>
</organism>
<evidence type="ECO:0000313" key="2">
    <source>
        <dbReference type="Proteomes" id="UP000663848"/>
    </source>
</evidence>
<accession>A0A821X4V5</accession>
<comment type="caution">
    <text evidence="1">The sequence shown here is derived from an EMBL/GenBank/DDBJ whole genome shotgun (WGS) entry which is preliminary data.</text>
</comment>
<sequence length="98" mass="11442">MLKTNEHLIVLGLQDNKITDKAIQYLSQIIQFKNQVIEEISLYSNKSITDGSVDDIFNMIRHNQSLKTFWIRDCQLSEQGKDKLQQSIQDKNNFDLLV</sequence>
<dbReference type="Gene3D" id="3.80.10.10">
    <property type="entry name" value="Ribonuclease Inhibitor"/>
    <property type="match status" value="1"/>
</dbReference>
<dbReference type="SUPFAM" id="SSF52047">
    <property type="entry name" value="RNI-like"/>
    <property type="match status" value="1"/>
</dbReference>